<accession>A0AA40LGH6</accession>
<evidence type="ECO:0000313" key="2">
    <source>
        <dbReference type="Proteomes" id="UP001177744"/>
    </source>
</evidence>
<evidence type="ECO:0000313" key="1">
    <source>
        <dbReference type="EMBL" id="KAK1331770.1"/>
    </source>
</evidence>
<sequence>MLVHSPLESHSKPLSTALPAAFTAVIEGDGRCPVSPQLREETQPLWVLHGELSEERGDTEGSERFLPELCCSQRHTEEAFLGLTGDLRLRPPPVRA</sequence>
<reference evidence="1" key="1">
    <citation type="submission" date="2023-06" db="EMBL/GenBank/DDBJ databases">
        <title>Reference genome for the Northern bat (Eptesicus nilssonii), a most northern bat species.</title>
        <authorList>
            <person name="Laine V.N."/>
            <person name="Pulliainen A.T."/>
            <person name="Lilley T.M."/>
        </authorList>
    </citation>
    <scope>NUCLEOTIDE SEQUENCE</scope>
    <source>
        <strain evidence="1">BLF_Eptnil</strain>
        <tissue evidence="1">Kidney</tissue>
    </source>
</reference>
<organism evidence="1 2">
    <name type="scientific">Cnephaeus nilssonii</name>
    <name type="common">Northern bat</name>
    <name type="synonym">Eptesicus nilssonii</name>
    <dbReference type="NCBI Taxonomy" id="3371016"/>
    <lineage>
        <taxon>Eukaryota</taxon>
        <taxon>Metazoa</taxon>
        <taxon>Chordata</taxon>
        <taxon>Craniata</taxon>
        <taxon>Vertebrata</taxon>
        <taxon>Euteleostomi</taxon>
        <taxon>Mammalia</taxon>
        <taxon>Eutheria</taxon>
        <taxon>Laurasiatheria</taxon>
        <taxon>Chiroptera</taxon>
        <taxon>Yangochiroptera</taxon>
        <taxon>Vespertilionidae</taxon>
        <taxon>Cnephaeus</taxon>
    </lineage>
</organism>
<protein>
    <submittedName>
        <fullName evidence="1">Uncharacterized protein</fullName>
    </submittedName>
</protein>
<gene>
    <name evidence="1" type="ORF">QTO34_009745</name>
</gene>
<keyword evidence="2" id="KW-1185">Reference proteome</keyword>
<dbReference type="Proteomes" id="UP001177744">
    <property type="component" value="Unassembled WGS sequence"/>
</dbReference>
<name>A0AA40LGH6_CNENI</name>
<proteinExistence type="predicted"/>
<dbReference type="AlphaFoldDB" id="A0AA40LGH6"/>
<comment type="caution">
    <text evidence="1">The sequence shown here is derived from an EMBL/GenBank/DDBJ whole genome shotgun (WGS) entry which is preliminary data.</text>
</comment>
<dbReference type="EMBL" id="JAULJE010000020">
    <property type="protein sequence ID" value="KAK1331770.1"/>
    <property type="molecule type" value="Genomic_DNA"/>
</dbReference>